<dbReference type="OrthoDB" id="10006572at2759"/>
<feature type="chain" id="PRO_5040361332" evidence="1">
    <location>
        <begin position="31"/>
        <end position="125"/>
    </location>
</feature>
<dbReference type="RefSeq" id="XP_041167686.1">
    <property type="nucleotide sequence ID" value="XM_041309525.1"/>
</dbReference>
<sequence>MMVPFLQEFGSAVVFFSSVILCTMQDSAHGVPPTGGQGSNSGVQYAIERALFSEISQLTQEHSDREEPPPFFEGIQTDLSPPVFVLRLSFTLQVASSEMGSKNKSQVPRLPILPTDPISRHLSLF</sequence>
<accession>A0A9P7J9Q7</accession>
<name>A0A9P7J9Q7_9AGAM</name>
<comment type="caution">
    <text evidence="2">The sequence shown here is derived from an EMBL/GenBank/DDBJ whole genome shotgun (WGS) entry which is preliminary data.</text>
</comment>
<feature type="signal peptide" evidence="1">
    <location>
        <begin position="1"/>
        <end position="30"/>
    </location>
</feature>
<dbReference type="GeneID" id="64603289"/>
<keyword evidence="3" id="KW-1185">Reference proteome</keyword>
<reference evidence="2" key="1">
    <citation type="journal article" date="2020" name="New Phytol.">
        <title>Comparative genomics reveals dynamic genome evolution in host specialist ectomycorrhizal fungi.</title>
        <authorList>
            <person name="Lofgren L.A."/>
            <person name="Nguyen N.H."/>
            <person name="Vilgalys R."/>
            <person name="Ruytinx J."/>
            <person name="Liao H.L."/>
            <person name="Branco S."/>
            <person name="Kuo A."/>
            <person name="LaButti K."/>
            <person name="Lipzen A."/>
            <person name="Andreopoulos W."/>
            <person name="Pangilinan J."/>
            <person name="Riley R."/>
            <person name="Hundley H."/>
            <person name="Na H."/>
            <person name="Barry K."/>
            <person name="Grigoriev I.V."/>
            <person name="Stajich J.E."/>
            <person name="Kennedy P.G."/>
        </authorList>
    </citation>
    <scope>NUCLEOTIDE SEQUENCE</scope>
    <source>
        <strain evidence="2">S12</strain>
    </source>
</reference>
<organism evidence="2 3">
    <name type="scientific">Suillus plorans</name>
    <dbReference type="NCBI Taxonomy" id="116603"/>
    <lineage>
        <taxon>Eukaryota</taxon>
        <taxon>Fungi</taxon>
        <taxon>Dikarya</taxon>
        <taxon>Basidiomycota</taxon>
        <taxon>Agaricomycotina</taxon>
        <taxon>Agaricomycetes</taxon>
        <taxon>Agaricomycetidae</taxon>
        <taxon>Boletales</taxon>
        <taxon>Suillineae</taxon>
        <taxon>Suillaceae</taxon>
        <taxon>Suillus</taxon>
    </lineage>
</organism>
<evidence type="ECO:0000256" key="1">
    <source>
        <dbReference type="SAM" id="SignalP"/>
    </source>
</evidence>
<keyword evidence="1" id="KW-0732">Signal</keyword>
<dbReference type="AlphaFoldDB" id="A0A9P7J9Q7"/>
<gene>
    <name evidence="2" type="ORF">HD556DRAFT_1532188</name>
</gene>
<feature type="non-terminal residue" evidence="2">
    <location>
        <position position="125"/>
    </location>
</feature>
<evidence type="ECO:0000313" key="3">
    <source>
        <dbReference type="Proteomes" id="UP000719766"/>
    </source>
</evidence>
<evidence type="ECO:0000313" key="2">
    <source>
        <dbReference type="EMBL" id="KAG1810021.1"/>
    </source>
</evidence>
<dbReference type="EMBL" id="JABBWE010000001">
    <property type="protein sequence ID" value="KAG1810021.1"/>
    <property type="molecule type" value="Genomic_DNA"/>
</dbReference>
<dbReference type="Proteomes" id="UP000719766">
    <property type="component" value="Unassembled WGS sequence"/>
</dbReference>
<protein>
    <submittedName>
        <fullName evidence="2">Uncharacterized protein</fullName>
    </submittedName>
</protein>
<proteinExistence type="predicted"/>